<dbReference type="InterPro" id="IPR022028">
    <property type="entry name" value="DUF3604"/>
</dbReference>
<accession>A0A3B0R4P9</accession>
<sequence length="758" mass="83756">MRILKLVLLGLLVAVFAAGGYVWGIQKNWFGVHRDAGKIQGQMIPAQVIANRQARQNKSALDVGQQDPKQIMFGDVHVHTTFSTDAFMWSLPIFGGEGSHPMADACDFARYCSAIDFWSINDHAEASTPARWLETKQSIRQCNARAGDPANPDIVAFMGFEWSQVGRLPSEHYGHKNVIFKGLDDKDIAARPIAAAGAATATIRGSATQLDWRIPLADFPNRQNYFDFRKFAAEIRAVPDCDPSMASSELPDTCYEQAVGPGELVTRLNSQNLEYLLVPHGTTWGFYTPPGTTFDKQLSPKMHPEKQTLIEIMSGHGNAEEYRSWKSIENLNEKAATASCPVPSANYLPSCWQAGEIIRARCLAADETPKTCEIRAISTRARYASLGVAGHTVISGQEATEWLDAGQCQDCFLPTFNTRPGVSVQYGLAISNFENGPDDPTRFNWGFVAASDNHRARPGTGYKAYERKVNTEASGPKNENWRNKMLPRSEKLATAVPVTRQDVWDNPGFHLLELERQASFFTTGGLTAVHSNGRSRGALWDAMQRRETYATSGPRILLWFDLLSPDGSVSPMGSSVQMAQNPTFRVRATGAFKQKPGCPDFASNGLPAERLGKLCRGECYNPSDERLKITRIEVVKITPQMLQDEPVQNLIHDTWKSFDCDDQGTGCSIEFTDPEYANGGRDSLYYVRAIQQATPTINGANLRCIFDKTGKCVAVNPCYGDARTPKTDNCLADVENRAWSSPIRLQMAAQISQAIELE</sequence>
<organism evidence="1">
    <name type="scientific">hydrothermal vent metagenome</name>
    <dbReference type="NCBI Taxonomy" id="652676"/>
    <lineage>
        <taxon>unclassified sequences</taxon>
        <taxon>metagenomes</taxon>
        <taxon>ecological metagenomes</taxon>
    </lineage>
</organism>
<gene>
    <name evidence="1" type="ORF">MNBD_ALPHA06-2136</name>
</gene>
<dbReference type="Pfam" id="PF12228">
    <property type="entry name" value="DUF3604"/>
    <property type="match status" value="1"/>
</dbReference>
<dbReference type="Gene3D" id="3.20.20.140">
    <property type="entry name" value="Metal-dependent hydrolases"/>
    <property type="match status" value="1"/>
</dbReference>
<name>A0A3B0R4P9_9ZZZZ</name>
<proteinExistence type="predicted"/>
<dbReference type="EMBL" id="UOEE01000032">
    <property type="protein sequence ID" value="VAV87209.1"/>
    <property type="molecule type" value="Genomic_DNA"/>
</dbReference>
<protein>
    <recommendedName>
        <fullName evidence="2">DUF3604 domain-containing protein</fullName>
    </recommendedName>
</protein>
<evidence type="ECO:0000313" key="1">
    <source>
        <dbReference type="EMBL" id="VAV87209.1"/>
    </source>
</evidence>
<reference evidence="1" key="1">
    <citation type="submission" date="2018-06" db="EMBL/GenBank/DDBJ databases">
        <authorList>
            <person name="Zhirakovskaya E."/>
        </authorList>
    </citation>
    <scope>NUCLEOTIDE SEQUENCE</scope>
</reference>
<evidence type="ECO:0008006" key="2">
    <source>
        <dbReference type="Google" id="ProtNLM"/>
    </source>
</evidence>
<dbReference type="AlphaFoldDB" id="A0A3B0R4P9"/>